<dbReference type="SUPFAM" id="SSF49998">
    <property type="entry name" value="Amine oxidase catalytic domain"/>
    <property type="match status" value="1"/>
</dbReference>
<comment type="caution">
    <text evidence="1">The sequence shown here is derived from an EMBL/GenBank/DDBJ whole genome shotgun (WGS) entry which is preliminary data.</text>
</comment>
<dbReference type="EMBL" id="LJCR01000832">
    <property type="protein sequence ID" value="KPV51642.1"/>
    <property type="molecule type" value="Genomic_DNA"/>
</dbReference>
<proteinExistence type="predicted"/>
<dbReference type="InterPro" id="IPR036460">
    <property type="entry name" value="Cu_amine_oxidase_C_sf"/>
</dbReference>
<dbReference type="GO" id="GO:0008131">
    <property type="term" value="F:primary methylamine oxidase activity"/>
    <property type="evidence" value="ECO:0007669"/>
    <property type="project" value="InterPro"/>
</dbReference>
<evidence type="ECO:0000313" key="2">
    <source>
        <dbReference type="Proteomes" id="UP000050509"/>
    </source>
</evidence>
<gene>
    <name evidence="1" type="ORF">SE17_20050</name>
</gene>
<organism evidence="1 2">
    <name type="scientific">Kouleothrix aurantiaca</name>
    <dbReference type="NCBI Taxonomy" id="186479"/>
    <lineage>
        <taxon>Bacteria</taxon>
        <taxon>Bacillati</taxon>
        <taxon>Chloroflexota</taxon>
        <taxon>Chloroflexia</taxon>
        <taxon>Chloroflexales</taxon>
        <taxon>Roseiflexineae</taxon>
        <taxon>Roseiflexaceae</taxon>
        <taxon>Kouleothrix</taxon>
    </lineage>
</organism>
<dbReference type="Proteomes" id="UP000050509">
    <property type="component" value="Unassembled WGS sequence"/>
</dbReference>
<dbReference type="GO" id="GO:0048038">
    <property type="term" value="F:quinone binding"/>
    <property type="evidence" value="ECO:0007669"/>
    <property type="project" value="InterPro"/>
</dbReference>
<dbReference type="GO" id="GO:0009308">
    <property type="term" value="P:amine metabolic process"/>
    <property type="evidence" value="ECO:0007669"/>
    <property type="project" value="InterPro"/>
</dbReference>
<evidence type="ECO:0000313" key="1">
    <source>
        <dbReference type="EMBL" id="KPV51642.1"/>
    </source>
</evidence>
<dbReference type="GO" id="GO:0005507">
    <property type="term" value="F:copper ion binding"/>
    <property type="evidence" value="ECO:0007669"/>
    <property type="project" value="InterPro"/>
</dbReference>
<name>A0A0P9HB61_9CHLR</name>
<dbReference type="PATRIC" id="fig|186479.3.peg.10383"/>
<protein>
    <submittedName>
        <fullName evidence="1">Uncharacterized protein</fullName>
    </submittedName>
</protein>
<accession>A0A0P9HB61</accession>
<reference evidence="1 2" key="1">
    <citation type="submission" date="2015-09" db="EMBL/GenBank/DDBJ databases">
        <title>Draft genome sequence of Kouleothrix aurantiaca JCM 19913.</title>
        <authorList>
            <person name="Hemp J."/>
        </authorList>
    </citation>
    <scope>NUCLEOTIDE SEQUENCE [LARGE SCALE GENOMIC DNA]</scope>
    <source>
        <strain evidence="1 2">COM-B</strain>
    </source>
</reference>
<sequence length="576" mass="62923">MLGLAGILVMCGAPAAPQLLPLEPGILAPRVAPPQAAIPEYAAHMTRVQESLKQEVPIVMLNEGLDGAQRTAQDLALHDPRVRAKLRATSGEPLRNEVFDVRPARQSDITDETAACRSGRCLRVEIYHYADNSATVAMVDVDTRTVVAVADLPQMQPDIPKNLEQAAIEIAISAPEVEQALGRKPSAEQATMAEMKTSLNNTRCERSQHLCVAPTFLVGEKALWAIVDLTDGVLVGVQWTNLGASQTPKITEKTIQDSAIMAQLCDQVPSIDRDGWKLSYMLTSSDGLRVADVRFRDQLVLHSAKLVDWHVSYSGKQAFGYSDAVGCPLFSTAAVPAYQPPSISDLRDGKGVIGFAIDQEFRHPGWPQPCSYNYHSRYEFYQDGRFRVVAASWGRGCGNDGTYRPVMRIDLAGDQNHAAAWDDASWKPWSTEQWALQTDTTAYNADGYLFRILDGAGRGYFVAPGHGQYTPPPKNDHAYIYVTRHHPEEGDADMITIGPCCNTNEQQGPEKFIGASPEAIDGAHLVLWYTPQLKNSDTPGQEACWADSRVTASGVYTPKVWACEAGPMFVPVGSGQ</sequence>
<keyword evidence="2" id="KW-1185">Reference proteome</keyword>
<dbReference type="AlphaFoldDB" id="A0A0P9HB61"/>